<evidence type="ECO:0000256" key="5">
    <source>
        <dbReference type="ARBA" id="ARBA00022989"/>
    </source>
</evidence>
<dbReference type="PANTHER" id="PTHR23517:SF13">
    <property type="entry name" value="MAJOR FACILITATOR SUPERFAMILY MFS_1"/>
    <property type="match status" value="1"/>
</dbReference>
<proteinExistence type="predicted"/>
<reference evidence="9 10" key="1">
    <citation type="submission" date="2021-01" db="EMBL/GenBank/DDBJ databases">
        <title>Whole genome shotgun sequence of Actinoplanes palleronii NBRC 14916.</title>
        <authorList>
            <person name="Komaki H."/>
            <person name="Tamura T."/>
        </authorList>
    </citation>
    <scope>NUCLEOTIDE SEQUENCE [LARGE SCALE GENOMIC DNA]</scope>
    <source>
        <strain evidence="9 10">NBRC 14916</strain>
    </source>
</reference>
<organism evidence="9 10">
    <name type="scientific">Actinoplanes palleronii</name>
    <dbReference type="NCBI Taxonomy" id="113570"/>
    <lineage>
        <taxon>Bacteria</taxon>
        <taxon>Bacillati</taxon>
        <taxon>Actinomycetota</taxon>
        <taxon>Actinomycetes</taxon>
        <taxon>Micromonosporales</taxon>
        <taxon>Micromonosporaceae</taxon>
        <taxon>Actinoplanes</taxon>
    </lineage>
</organism>
<dbReference type="EMBL" id="BOMS01000052">
    <property type="protein sequence ID" value="GIE67837.1"/>
    <property type="molecule type" value="Genomic_DNA"/>
</dbReference>
<keyword evidence="2" id="KW-0813">Transport</keyword>
<dbReference type="SUPFAM" id="SSF103473">
    <property type="entry name" value="MFS general substrate transporter"/>
    <property type="match status" value="1"/>
</dbReference>
<dbReference type="PANTHER" id="PTHR23517">
    <property type="entry name" value="RESISTANCE PROTEIN MDTM, PUTATIVE-RELATED-RELATED"/>
    <property type="match status" value="1"/>
</dbReference>
<feature type="transmembrane region" description="Helical" evidence="7">
    <location>
        <begin position="312"/>
        <end position="334"/>
    </location>
</feature>
<accession>A0ABQ4BAU8</accession>
<name>A0ABQ4BAU8_9ACTN</name>
<protein>
    <submittedName>
        <fullName evidence="9">MFS transporter</fullName>
    </submittedName>
</protein>
<evidence type="ECO:0000256" key="6">
    <source>
        <dbReference type="ARBA" id="ARBA00023136"/>
    </source>
</evidence>
<comment type="caution">
    <text evidence="9">The sequence shown here is derived from an EMBL/GenBank/DDBJ whole genome shotgun (WGS) entry which is preliminary data.</text>
</comment>
<evidence type="ECO:0000313" key="10">
    <source>
        <dbReference type="Proteomes" id="UP000624709"/>
    </source>
</evidence>
<dbReference type="InterPro" id="IPR050171">
    <property type="entry name" value="MFS_Transporters"/>
</dbReference>
<comment type="subcellular location">
    <subcellularLocation>
        <location evidence="1">Cell membrane</location>
        <topology evidence="1">Multi-pass membrane protein</topology>
    </subcellularLocation>
</comment>
<evidence type="ECO:0000256" key="1">
    <source>
        <dbReference type="ARBA" id="ARBA00004651"/>
    </source>
</evidence>
<gene>
    <name evidence="9" type="ORF">Apa02nite_039450</name>
</gene>
<dbReference type="PROSITE" id="PS50850">
    <property type="entry name" value="MFS"/>
    <property type="match status" value="1"/>
</dbReference>
<dbReference type="InterPro" id="IPR011701">
    <property type="entry name" value="MFS"/>
</dbReference>
<feature type="transmembrane region" description="Helical" evidence="7">
    <location>
        <begin position="110"/>
        <end position="132"/>
    </location>
</feature>
<dbReference type="Gene3D" id="1.20.1250.20">
    <property type="entry name" value="MFS general substrate transporter like domains"/>
    <property type="match status" value="1"/>
</dbReference>
<feature type="transmembrane region" description="Helical" evidence="7">
    <location>
        <begin position="378"/>
        <end position="395"/>
    </location>
</feature>
<dbReference type="PROSITE" id="PS00216">
    <property type="entry name" value="SUGAR_TRANSPORT_1"/>
    <property type="match status" value="1"/>
</dbReference>
<feature type="transmembrane region" description="Helical" evidence="7">
    <location>
        <begin position="144"/>
        <end position="169"/>
    </location>
</feature>
<keyword evidence="5 7" id="KW-1133">Transmembrane helix</keyword>
<feature type="transmembrane region" description="Helical" evidence="7">
    <location>
        <begin position="346"/>
        <end position="366"/>
    </location>
</feature>
<dbReference type="InterPro" id="IPR020846">
    <property type="entry name" value="MFS_dom"/>
</dbReference>
<feature type="domain" description="Major facilitator superfamily (MFS) profile" evidence="8">
    <location>
        <begin position="17"/>
        <end position="399"/>
    </location>
</feature>
<feature type="transmembrane region" description="Helical" evidence="7">
    <location>
        <begin position="85"/>
        <end position="104"/>
    </location>
</feature>
<feature type="transmembrane region" description="Helical" evidence="7">
    <location>
        <begin position="256"/>
        <end position="276"/>
    </location>
</feature>
<keyword evidence="6 7" id="KW-0472">Membrane</keyword>
<feature type="transmembrane region" description="Helical" evidence="7">
    <location>
        <begin position="175"/>
        <end position="195"/>
    </location>
</feature>
<keyword evidence="3" id="KW-1003">Cell membrane</keyword>
<dbReference type="RefSeq" id="WP_203826275.1">
    <property type="nucleotide sequence ID" value="NZ_BAAATY010000073.1"/>
</dbReference>
<feature type="transmembrane region" description="Helical" evidence="7">
    <location>
        <begin position="285"/>
        <end position="306"/>
    </location>
</feature>
<evidence type="ECO:0000313" key="9">
    <source>
        <dbReference type="EMBL" id="GIE67837.1"/>
    </source>
</evidence>
<feature type="transmembrane region" description="Helical" evidence="7">
    <location>
        <begin position="216"/>
        <end position="236"/>
    </location>
</feature>
<sequence>MTIVAERTAAPARLSRPAAFTAIAAILVTFAAAAAVPSPLYVVYQHLWGFSPAMLTVVFAVYVVALIATLLTLGALSDYVGRRPVLAGAIALEAVSLALFLAAGDVTTLLIARIVQGVATGAALSTLGAALIDLNPDHAPGRAGLISGIAPVAGLGLGAFGCGILVEYAPFPTHLVYAVLLVGMVVAGLAVAWMPETSARRPGAAVSLIPRLGVPARLRGSLFALVPIIVASWALGGLYLSLGPSVAAASFGIHDHLLGGLVVALVCGAGAVTSFLMRKVATSRVLTVAGSGLLAGGALGVTGLLADSLALATVGTVVSGVGFGAAALASFSTLARIAEPHERGELLAVALTISYAAFSIPAVIAGQVANHVGLHTTALWYGGTVAVLGLIALLTQRRS</sequence>
<keyword evidence="4 7" id="KW-0812">Transmembrane</keyword>
<feature type="transmembrane region" description="Helical" evidence="7">
    <location>
        <begin position="20"/>
        <end position="44"/>
    </location>
</feature>
<dbReference type="InterPro" id="IPR036259">
    <property type="entry name" value="MFS_trans_sf"/>
</dbReference>
<keyword evidence="10" id="KW-1185">Reference proteome</keyword>
<evidence type="ECO:0000256" key="3">
    <source>
        <dbReference type="ARBA" id="ARBA00022475"/>
    </source>
</evidence>
<evidence type="ECO:0000256" key="4">
    <source>
        <dbReference type="ARBA" id="ARBA00022692"/>
    </source>
</evidence>
<evidence type="ECO:0000256" key="2">
    <source>
        <dbReference type="ARBA" id="ARBA00022448"/>
    </source>
</evidence>
<evidence type="ECO:0000259" key="8">
    <source>
        <dbReference type="PROSITE" id="PS50850"/>
    </source>
</evidence>
<feature type="transmembrane region" description="Helical" evidence="7">
    <location>
        <begin position="50"/>
        <end position="73"/>
    </location>
</feature>
<dbReference type="InterPro" id="IPR005829">
    <property type="entry name" value="Sugar_transporter_CS"/>
</dbReference>
<dbReference type="Pfam" id="PF07690">
    <property type="entry name" value="MFS_1"/>
    <property type="match status" value="1"/>
</dbReference>
<evidence type="ECO:0000256" key="7">
    <source>
        <dbReference type="SAM" id="Phobius"/>
    </source>
</evidence>
<dbReference type="Proteomes" id="UP000624709">
    <property type="component" value="Unassembled WGS sequence"/>
</dbReference>